<dbReference type="PANTHER" id="PTHR26379">
    <property type="entry name" value="BTB/POZ AND MATH DOMAIN-CONTAINING PROTEIN 1"/>
    <property type="match status" value="1"/>
</dbReference>
<dbReference type="Gramene" id="OB08G15680.1">
    <property type="protein sequence ID" value="OB08G15680.1"/>
    <property type="gene ID" value="OB08G15680"/>
</dbReference>
<evidence type="ECO:0000256" key="1">
    <source>
        <dbReference type="ARBA" id="ARBA00004906"/>
    </source>
</evidence>
<protein>
    <submittedName>
        <fullName evidence="5">Uncharacterized protein</fullName>
    </submittedName>
</protein>
<organism evidence="5">
    <name type="scientific">Oryza brachyantha</name>
    <name type="common">malo sina</name>
    <dbReference type="NCBI Taxonomy" id="4533"/>
    <lineage>
        <taxon>Eukaryota</taxon>
        <taxon>Viridiplantae</taxon>
        <taxon>Streptophyta</taxon>
        <taxon>Embryophyta</taxon>
        <taxon>Tracheophyta</taxon>
        <taxon>Spermatophyta</taxon>
        <taxon>Magnoliopsida</taxon>
        <taxon>Liliopsida</taxon>
        <taxon>Poales</taxon>
        <taxon>Poaceae</taxon>
        <taxon>BOP clade</taxon>
        <taxon>Oryzoideae</taxon>
        <taxon>Oryzeae</taxon>
        <taxon>Oryzinae</taxon>
        <taxon>Oryza</taxon>
    </lineage>
</organism>
<feature type="domain" description="BPM/SPOP BACK" evidence="4">
    <location>
        <begin position="83"/>
        <end position="135"/>
    </location>
</feature>
<dbReference type="Gene3D" id="1.25.40.420">
    <property type="match status" value="1"/>
</dbReference>
<dbReference type="GO" id="GO:0016567">
    <property type="term" value="P:protein ubiquitination"/>
    <property type="evidence" value="ECO:0007669"/>
    <property type="project" value="InterPro"/>
</dbReference>
<reference evidence="5" key="2">
    <citation type="submission" date="2013-04" db="UniProtKB">
        <authorList>
            <consortium name="EnsemblPlants"/>
        </authorList>
    </citation>
    <scope>IDENTIFICATION</scope>
</reference>
<feature type="domain" description="BTB" evidence="3">
    <location>
        <begin position="3"/>
        <end position="75"/>
    </location>
</feature>
<dbReference type="Gene3D" id="3.30.710.10">
    <property type="entry name" value="Potassium Channel Kv1.1, Chain A"/>
    <property type="match status" value="1"/>
</dbReference>
<dbReference type="InterPro" id="IPR056423">
    <property type="entry name" value="BACK_BPM_SPOP"/>
</dbReference>
<dbReference type="Pfam" id="PF00651">
    <property type="entry name" value="BTB"/>
    <property type="match status" value="1"/>
</dbReference>
<evidence type="ECO:0000313" key="6">
    <source>
        <dbReference type="Proteomes" id="UP000006038"/>
    </source>
</evidence>
<dbReference type="SUPFAM" id="SSF54695">
    <property type="entry name" value="POZ domain"/>
    <property type="match status" value="1"/>
</dbReference>
<dbReference type="InterPro" id="IPR000210">
    <property type="entry name" value="BTB/POZ_dom"/>
</dbReference>
<dbReference type="AlphaFoldDB" id="J3MR39"/>
<dbReference type="PANTHER" id="PTHR26379:SF191">
    <property type="entry name" value="OS06G0251200 PROTEIN"/>
    <property type="match status" value="1"/>
</dbReference>
<name>J3MR39_ORYBR</name>
<accession>J3MR39</accession>
<dbReference type="EnsemblPlants" id="OB08G15680.1">
    <property type="protein sequence ID" value="OB08G15680.1"/>
    <property type="gene ID" value="OB08G15680"/>
</dbReference>
<dbReference type="OMA" id="QESFHAH"/>
<sequence>MAQFFGHMMEKRSQRVEITDMEAAVFRAMLGFIYTDMVPELDHQNDGVNIAQHLLAAADKYDLDGLKSMCEEKLSNGGTTVETAAGALALAEQHGCRRLKAKCLELIAANLDAVMATEGYKHLMASSPLAMNDLLRAVRGRKN</sequence>
<proteinExistence type="inferred from homology"/>
<reference evidence="5" key="1">
    <citation type="journal article" date="2013" name="Nat. Commun.">
        <title>Whole-genome sequencing of Oryza brachyantha reveals mechanisms underlying Oryza genome evolution.</title>
        <authorList>
            <person name="Chen J."/>
            <person name="Huang Q."/>
            <person name="Gao D."/>
            <person name="Wang J."/>
            <person name="Lang Y."/>
            <person name="Liu T."/>
            <person name="Li B."/>
            <person name="Bai Z."/>
            <person name="Luis Goicoechea J."/>
            <person name="Liang C."/>
            <person name="Chen C."/>
            <person name="Zhang W."/>
            <person name="Sun S."/>
            <person name="Liao Y."/>
            <person name="Zhang X."/>
            <person name="Yang L."/>
            <person name="Song C."/>
            <person name="Wang M."/>
            <person name="Shi J."/>
            <person name="Liu G."/>
            <person name="Liu J."/>
            <person name="Zhou H."/>
            <person name="Zhou W."/>
            <person name="Yu Q."/>
            <person name="An N."/>
            <person name="Chen Y."/>
            <person name="Cai Q."/>
            <person name="Wang B."/>
            <person name="Liu B."/>
            <person name="Min J."/>
            <person name="Huang Y."/>
            <person name="Wu H."/>
            <person name="Li Z."/>
            <person name="Zhang Y."/>
            <person name="Yin Y."/>
            <person name="Song W."/>
            <person name="Jiang J."/>
            <person name="Jackson S.A."/>
            <person name="Wing R.A."/>
            <person name="Wang J."/>
            <person name="Chen M."/>
        </authorList>
    </citation>
    <scope>NUCLEOTIDE SEQUENCE [LARGE SCALE GENOMIC DNA]</scope>
    <source>
        <strain evidence="5">cv. IRGC 101232</strain>
    </source>
</reference>
<dbReference type="HOGENOM" id="CLU_004253_9_2_1"/>
<dbReference type="Proteomes" id="UP000006038">
    <property type="component" value="Chromosome 8"/>
</dbReference>
<evidence type="ECO:0000259" key="4">
    <source>
        <dbReference type="Pfam" id="PF24570"/>
    </source>
</evidence>
<evidence type="ECO:0000313" key="5">
    <source>
        <dbReference type="EnsemblPlants" id="OB08G15680.1"/>
    </source>
</evidence>
<dbReference type="InterPro" id="IPR045005">
    <property type="entry name" value="BPM1-6"/>
</dbReference>
<comment type="similarity">
    <text evidence="2">Belongs to the Tdpoz family.</text>
</comment>
<comment type="pathway">
    <text evidence="1">Protein modification; protein ubiquitination.</text>
</comment>
<dbReference type="InterPro" id="IPR011333">
    <property type="entry name" value="SKP1/BTB/POZ_sf"/>
</dbReference>
<evidence type="ECO:0000259" key="3">
    <source>
        <dbReference type="Pfam" id="PF00651"/>
    </source>
</evidence>
<evidence type="ECO:0000256" key="2">
    <source>
        <dbReference type="ARBA" id="ARBA00010846"/>
    </source>
</evidence>
<dbReference type="eggNOG" id="KOG1987">
    <property type="taxonomic scope" value="Eukaryota"/>
</dbReference>
<keyword evidence="6" id="KW-1185">Reference proteome</keyword>
<dbReference type="Pfam" id="PF24570">
    <property type="entry name" value="BACK_BPM_SPOP"/>
    <property type="match status" value="1"/>
</dbReference>